<proteinExistence type="predicted"/>
<dbReference type="PANTHER" id="PTHR11255">
    <property type="entry name" value="DIACYLGLYCEROL KINASE"/>
    <property type="match status" value="1"/>
</dbReference>
<dbReference type="SMART" id="SM00382">
    <property type="entry name" value="AAA"/>
    <property type="match status" value="1"/>
</dbReference>
<feature type="region of interest" description="Disordered" evidence="5">
    <location>
        <begin position="608"/>
        <end position="679"/>
    </location>
</feature>
<reference evidence="7 8" key="1">
    <citation type="submission" date="2018-10" db="EMBL/GenBank/DDBJ databases">
        <title>A high-quality apple genome assembly.</title>
        <authorList>
            <person name="Hu J."/>
        </authorList>
    </citation>
    <scope>NUCLEOTIDE SEQUENCE [LARGE SCALE GENOMIC DNA]</scope>
    <source>
        <strain evidence="8">cv. HFTH1</strain>
        <tissue evidence="7">Young leaf</tissue>
    </source>
</reference>
<feature type="domain" description="AAA+ ATPase" evidence="6">
    <location>
        <begin position="179"/>
        <end position="324"/>
    </location>
</feature>
<dbReference type="InterPro" id="IPR002182">
    <property type="entry name" value="NB-ARC"/>
</dbReference>
<feature type="region of interest" description="Disordered" evidence="5">
    <location>
        <begin position="918"/>
        <end position="1040"/>
    </location>
</feature>
<feature type="compositionally biased region" description="Basic and acidic residues" evidence="5">
    <location>
        <begin position="1000"/>
        <end position="1016"/>
    </location>
</feature>
<dbReference type="GO" id="GO:0005524">
    <property type="term" value="F:ATP binding"/>
    <property type="evidence" value="ECO:0007669"/>
    <property type="project" value="UniProtKB-KW"/>
</dbReference>
<accession>A0A498HGA2</accession>
<evidence type="ECO:0000259" key="6">
    <source>
        <dbReference type="SMART" id="SM00382"/>
    </source>
</evidence>
<protein>
    <recommendedName>
        <fullName evidence="6">AAA+ ATPase domain-containing protein</fullName>
    </recommendedName>
</protein>
<name>A0A498HGA2_MALDO</name>
<evidence type="ECO:0000256" key="1">
    <source>
        <dbReference type="ARBA" id="ARBA00022679"/>
    </source>
</evidence>
<dbReference type="SUPFAM" id="SSF52540">
    <property type="entry name" value="P-loop containing nucleoside triphosphate hydrolases"/>
    <property type="match status" value="1"/>
</dbReference>
<evidence type="ECO:0000256" key="3">
    <source>
        <dbReference type="ARBA" id="ARBA00022777"/>
    </source>
</evidence>
<dbReference type="PRINTS" id="PR00364">
    <property type="entry name" value="DISEASERSIST"/>
</dbReference>
<evidence type="ECO:0000256" key="5">
    <source>
        <dbReference type="SAM" id="MobiDB-lite"/>
    </source>
</evidence>
<dbReference type="GO" id="GO:0043531">
    <property type="term" value="F:ADP binding"/>
    <property type="evidence" value="ECO:0007669"/>
    <property type="project" value="InterPro"/>
</dbReference>
<feature type="compositionally biased region" description="Basic and acidic residues" evidence="5">
    <location>
        <begin position="937"/>
        <end position="977"/>
    </location>
</feature>
<evidence type="ECO:0000313" key="7">
    <source>
        <dbReference type="EMBL" id="RXH68902.1"/>
    </source>
</evidence>
<dbReference type="InterPro" id="IPR003593">
    <property type="entry name" value="AAA+_ATPase"/>
</dbReference>
<dbReference type="Proteomes" id="UP000290289">
    <property type="component" value="Chromosome 17"/>
</dbReference>
<keyword evidence="8" id="KW-1185">Reference proteome</keyword>
<dbReference type="Pfam" id="PF00609">
    <property type="entry name" value="DAGK_acc"/>
    <property type="match status" value="1"/>
</dbReference>
<evidence type="ECO:0000313" key="8">
    <source>
        <dbReference type="Proteomes" id="UP000290289"/>
    </source>
</evidence>
<evidence type="ECO:0000256" key="2">
    <source>
        <dbReference type="ARBA" id="ARBA00022741"/>
    </source>
</evidence>
<dbReference type="GO" id="GO:0004143">
    <property type="term" value="F:ATP-dependent diacylglycerol kinase activity"/>
    <property type="evidence" value="ECO:0007669"/>
    <property type="project" value="InterPro"/>
</dbReference>
<dbReference type="Gene3D" id="3.40.50.300">
    <property type="entry name" value="P-loop containing nucleotide triphosphate hydrolases"/>
    <property type="match status" value="1"/>
</dbReference>
<keyword evidence="3" id="KW-0418">Kinase</keyword>
<keyword evidence="2" id="KW-0547">Nucleotide-binding</keyword>
<dbReference type="InterPro" id="IPR016064">
    <property type="entry name" value="NAD/diacylglycerol_kinase_sf"/>
</dbReference>
<dbReference type="InterPro" id="IPR027417">
    <property type="entry name" value="P-loop_NTPase"/>
</dbReference>
<dbReference type="SUPFAM" id="SSF111331">
    <property type="entry name" value="NAD kinase/diacylglycerol kinase-like"/>
    <property type="match status" value="1"/>
</dbReference>
<dbReference type="GO" id="GO:0016020">
    <property type="term" value="C:membrane"/>
    <property type="evidence" value="ECO:0007669"/>
    <property type="project" value="TreeGrafter"/>
</dbReference>
<feature type="region of interest" description="Disordered" evidence="5">
    <location>
        <begin position="735"/>
        <end position="754"/>
    </location>
</feature>
<keyword evidence="4" id="KW-0067">ATP-binding</keyword>
<dbReference type="InterPro" id="IPR000756">
    <property type="entry name" value="Diacylglycerol_kin_accessory"/>
</dbReference>
<evidence type="ECO:0000256" key="4">
    <source>
        <dbReference type="ARBA" id="ARBA00022840"/>
    </source>
</evidence>
<feature type="compositionally biased region" description="Basic and acidic residues" evidence="5">
    <location>
        <begin position="694"/>
        <end position="707"/>
    </location>
</feature>
<dbReference type="EMBL" id="RDQH01000343">
    <property type="protein sequence ID" value="RXH68902.1"/>
    <property type="molecule type" value="Genomic_DNA"/>
</dbReference>
<feature type="compositionally biased region" description="Basic and acidic residues" evidence="5">
    <location>
        <begin position="735"/>
        <end position="752"/>
    </location>
</feature>
<sequence>MAVDVAEFQWRKFLSSLRDAESELSGSISITYFRTIKNLISSFKSIKNRAREIDIMPRSPYDYSEIIDFLYKLNDVLAECRIFAKECKELNKKLLLFNPFGFYFIQKMNNRLDGLRKELESLGDARGLDNDVGDCWAEEVEPPPCPVVDGFDEQVVYGFDELAEKVEDLLCREGSTGNGFTTIGVVGIAGVGKTTLVHKVLKRERVKGKFNPIIWLPFSGMREEEEQFSRFSFETCILDHLGKTLDGRIVDLGKILERLNQLFSGKRYLIVLDDVQRRHINIEDRLWRGLPKGSGGAVIVTSRLTEVARKVVEKRDLIYVEPLDKEICWSIFEETMENNKEVLNISLHKTLSKIENEIKDQCHGLPLAAKALAGIIPEQIREIEYSSKPLFFIDGSKRFLKQMYIPDELLKHDLVGEPSVDIPSCPVLVFVDIKDEKLGVQLYNEFCYRLNKKQVLAVLEEDSDSKGPIKVEDPESVLKEVYGALHKSKKFEFADYIQKRMRIIIVGGDDVVNRILGVICDLKLPESPSIVPISHGTENNIPLSFGWKVPKVDRQSVTSFLDQVQAAQQIKTDSWHILIKMKSIQSSTDLKEIPHFFHVFRPVRKGATETEVHKGDTETEVHKGDTETEVHKGDTETEVHKGATETEVHKGARETEVHKGDTETEVHKGDTETEVHKGDTETAVHKGATETEVHKGARETEVHKGDTETEVDEGDTETKVHKGATETEVHKGATETEVHKGATETKVHKGATETEDNLELSGGFWSYFSLGVDAPRSCGGYWSTARSLKSLVNVEVIRHGRLEPLKIPSGIKSIVCLNLPSDLGGSSNMNKDRKNMKPSVINDGQLEIVGLKEVLLAQNERIYLDQVQEIRFEFKGAAESVKMRIDGSPLKQLPPGIIDIKISRHSQVNILGNGDCAAKRGFSDSSEPRASGTDDSSNAKDKSTEESSNAKDKSTEASSSAKDKSTEESSSAKDKSTEASSNAQDSYKGRKKFGSADTFKYSETEDNSNAKDKSTEESSNAQDSSKAHKKFGSAGTFKMP</sequence>
<dbReference type="GO" id="GO:0007200">
    <property type="term" value="P:phospholipase C-activating G protein-coupled receptor signaling pathway"/>
    <property type="evidence" value="ECO:0007669"/>
    <property type="project" value="InterPro"/>
</dbReference>
<dbReference type="Pfam" id="PF00931">
    <property type="entry name" value="NB-ARC"/>
    <property type="match status" value="1"/>
</dbReference>
<keyword evidence="1" id="KW-0808">Transferase</keyword>
<organism evidence="7 8">
    <name type="scientific">Malus domestica</name>
    <name type="common">Apple</name>
    <name type="synonym">Pyrus malus</name>
    <dbReference type="NCBI Taxonomy" id="3750"/>
    <lineage>
        <taxon>Eukaryota</taxon>
        <taxon>Viridiplantae</taxon>
        <taxon>Streptophyta</taxon>
        <taxon>Embryophyta</taxon>
        <taxon>Tracheophyta</taxon>
        <taxon>Spermatophyta</taxon>
        <taxon>Magnoliopsida</taxon>
        <taxon>eudicotyledons</taxon>
        <taxon>Gunneridae</taxon>
        <taxon>Pentapetalae</taxon>
        <taxon>rosids</taxon>
        <taxon>fabids</taxon>
        <taxon>Rosales</taxon>
        <taxon>Rosaceae</taxon>
        <taxon>Amygdaloideae</taxon>
        <taxon>Maleae</taxon>
        <taxon>Malus</taxon>
    </lineage>
</organism>
<gene>
    <name evidence="7" type="ORF">DVH24_031235</name>
</gene>
<dbReference type="AlphaFoldDB" id="A0A498HGA2"/>
<dbReference type="InterPro" id="IPR037607">
    <property type="entry name" value="DGK"/>
</dbReference>
<feature type="region of interest" description="Disordered" evidence="5">
    <location>
        <begin position="694"/>
        <end position="721"/>
    </location>
</feature>
<dbReference type="PANTHER" id="PTHR11255:SF29">
    <property type="entry name" value="DIACYLGLYCEROL KINASE"/>
    <property type="match status" value="1"/>
</dbReference>
<comment type="caution">
    <text evidence="7">The sequence shown here is derived from an EMBL/GenBank/DDBJ whole genome shotgun (WGS) entry which is preliminary data.</text>
</comment>